<comment type="similarity">
    <text evidence="2">Belongs to the PRP31 family.</text>
</comment>
<dbReference type="SUPFAM" id="SSF89124">
    <property type="entry name" value="Nop domain"/>
    <property type="match status" value="1"/>
</dbReference>
<dbReference type="Pfam" id="PF01798">
    <property type="entry name" value="Nop"/>
    <property type="match status" value="1"/>
</dbReference>
<proteinExistence type="inferred from homology"/>
<dbReference type="GO" id="GO:0000244">
    <property type="term" value="P:spliceosomal tri-snRNP complex assembly"/>
    <property type="evidence" value="ECO:0007669"/>
    <property type="project" value="InterPro"/>
</dbReference>
<feature type="region of interest" description="Disordered" evidence="9">
    <location>
        <begin position="429"/>
        <end position="459"/>
    </location>
</feature>
<evidence type="ECO:0000256" key="7">
    <source>
        <dbReference type="ARBA" id="ARBA00023242"/>
    </source>
</evidence>
<feature type="region of interest" description="Disordered" evidence="9">
    <location>
        <begin position="517"/>
        <end position="540"/>
    </location>
</feature>
<dbReference type="GO" id="GO:0005687">
    <property type="term" value="C:U4 snRNP"/>
    <property type="evidence" value="ECO:0007669"/>
    <property type="project" value="TreeGrafter"/>
</dbReference>
<feature type="domain" description="Nop" evidence="10">
    <location>
        <begin position="309"/>
        <end position="427"/>
    </location>
</feature>
<dbReference type="EMBL" id="JAHCVI010000001">
    <property type="protein sequence ID" value="KAG7292276.1"/>
    <property type="molecule type" value="Genomic_DNA"/>
</dbReference>
<organism evidence="11 12">
    <name type="scientific">Staphylotrichum longicolle</name>
    <dbReference type="NCBI Taxonomy" id="669026"/>
    <lineage>
        <taxon>Eukaryota</taxon>
        <taxon>Fungi</taxon>
        <taxon>Dikarya</taxon>
        <taxon>Ascomycota</taxon>
        <taxon>Pezizomycotina</taxon>
        <taxon>Sordariomycetes</taxon>
        <taxon>Sordariomycetidae</taxon>
        <taxon>Sordariales</taxon>
        <taxon>Chaetomiaceae</taxon>
        <taxon>Staphylotrichum</taxon>
    </lineage>
</organism>
<keyword evidence="12" id="KW-1185">Reference proteome</keyword>
<comment type="caution">
    <text evidence="11">The sequence shown here is derived from an EMBL/GenBank/DDBJ whole genome shotgun (WGS) entry which is preliminary data.</text>
</comment>
<dbReference type="Pfam" id="PF09785">
    <property type="entry name" value="Prp31_C"/>
    <property type="match status" value="1"/>
</dbReference>
<feature type="region of interest" description="Disordered" evidence="9">
    <location>
        <begin position="1"/>
        <end position="79"/>
    </location>
</feature>
<comment type="subcellular location">
    <subcellularLocation>
        <location evidence="1">Nucleus</location>
    </subcellularLocation>
</comment>
<evidence type="ECO:0000256" key="2">
    <source>
        <dbReference type="ARBA" id="ARBA00005572"/>
    </source>
</evidence>
<dbReference type="InterPro" id="IPR012976">
    <property type="entry name" value="NOSIC"/>
</dbReference>
<accession>A0AAD4I2D8</accession>
<dbReference type="InterPro" id="IPR002687">
    <property type="entry name" value="Nop_dom"/>
</dbReference>
<dbReference type="GO" id="GO:0003723">
    <property type="term" value="F:RNA binding"/>
    <property type="evidence" value="ECO:0007669"/>
    <property type="project" value="UniProtKB-KW"/>
</dbReference>
<keyword evidence="5" id="KW-0694">RNA-binding</keyword>
<dbReference type="SMART" id="SM00931">
    <property type="entry name" value="NOSIC"/>
    <property type="match status" value="1"/>
</dbReference>
<feature type="compositionally biased region" description="Basic residues" evidence="9">
    <location>
        <begin position="445"/>
        <end position="455"/>
    </location>
</feature>
<evidence type="ECO:0000256" key="3">
    <source>
        <dbReference type="ARBA" id="ARBA00022664"/>
    </source>
</evidence>
<evidence type="ECO:0000259" key="10">
    <source>
        <dbReference type="PROSITE" id="PS51358"/>
    </source>
</evidence>
<dbReference type="PANTHER" id="PTHR13904:SF0">
    <property type="entry name" value="U4_U6 SMALL NUCLEAR RIBONUCLEOPROTEIN PRP31"/>
    <property type="match status" value="1"/>
</dbReference>
<name>A0AAD4I2D8_9PEZI</name>
<dbReference type="InterPro" id="IPR036070">
    <property type="entry name" value="Nop_dom_sf"/>
</dbReference>
<dbReference type="InterPro" id="IPR027105">
    <property type="entry name" value="Prp31"/>
</dbReference>
<evidence type="ECO:0000313" key="11">
    <source>
        <dbReference type="EMBL" id="KAG7292276.1"/>
    </source>
</evidence>
<dbReference type="GO" id="GO:0071011">
    <property type="term" value="C:precatalytic spliceosome"/>
    <property type="evidence" value="ECO:0007669"/>
    <property type="project" value="TreeGrafter"/>
</dbReference>
<keyword evidence="8" id="KW-0687">Ribonucleoprotein</keyword>
<dbReference type="AlphaFoldDB" id="A0AAD4I2D8"/>
<keyword evidence="4" id="KW-0747">Spliceosome</keyword>
<dbReference type="Gene3D" id="1.10.246.90">
    <property type="entry name" value="Nop domain"/>
    <property type="match status" value="1"/>
</dbReference>
<sequence length="643" mass="68644">MSTLADELLQDFEGSGSEGEGDEHDNGLFGEAGLSAGVHTNGEDTAMEEVRDEDADEDEDADMVDGLDGSATPAADDEDAKAKIEKLQLGGVRDVRAVAGLMKTLTPVLEVSRPLPNLSLPMPISCGKAFTSVFPRTSPDSLPRTLQKIAYFQSQPAESRENIGNVEDHPEYHLLTQSNSLSTQIDNEIVLVHKFIRDHYSVRFPELETLITNPLEYAKVVAILGNGPMDSESIKALQTSTDNPLGVTLKATLDGPSLMIVTVEATTSKGQAMSPEQLQRVVQACEMVIALDKAKKTLTEYVQSRMNIFAPNLTELIGSLTAAQLLNQAGGLTGLSKAPACNLPAWGSKKQASAALATNVGIRHQGFIFQSPVIRSIPSDLKKQAIKMFANKIVMCARTDCFHQFRDGSEGERLKDECLDRLDKLQQKPLSKGGRALPAPDDKPSRKRGGRRARKAKEATAMTELRKAQNRVAFGKEEQEVGYGVGDSTKGMGMIGQRDDGRLRVAQIDNRTRAKLSAKSKGWGGASSLTSGSASSLRGLGGGGVSNLSLASSKGLRTSGVGTTLGSATAGTVSSLAFTATQGLELVDPKVQAELSRKRKADEDRWFKSGSFTQVGGAGNGNDGFKKPELPPNKRVDTGSTKS</sequence>
<gene>
    <name evidence="11" type="ORF">NEMBOFW57_002311</name>
</gene>
<dbReference type="PROSITE" id="PS51358">
    <property type="entry name" value="NOP"/>
    <property type="match status" value="1"/>
</dbReference>
<dbReference type="FunFam" id="1.10.246.90:FF:000002">
    <property type="entry name" value="U4/U6 small nuclear ribonucleoprotein Prp31"/>
    <property type="match status" value="1"/>
</dbReference>
<evidence type="ECO:0000256" key="5">
    <source>
        <dbReference type="ARBA" id="ARBA00022884"/>
    </source>
</evidence>
<protein>
    <recommendedName>
        <fullName evidence="10">Nop domain-containing protein</fullName>
    </recommendedName>
</protein>
<dbReference type="InterPro" id="IPR019175">
    <property type="entry name" value="Prp31_C"/>
</dbReference>
<feature type="compositionally biased region" description="Acidic residues" evidence="9">
    <location>
        <begin position="45"/>
        <end position="65"/>
    </location>
</feature>
<keyword evidence="6" id="KW-0508">mRNA splicing</keyword>
<dbReference type="InterPro" id="IPR042239">
    <property type="entry name" value="Nop_C"/>
</dbReference>
<feature type="compositionally biased region" description="Low complexity" evidence="9">
    <location>
        <begin position="519"/>
        <end position="538"/>
    </location>
</feature>
<feature type="region of interest" description="Disordered" evidence="9">
    <location>
        <begin position="597"/>
        <end position="643"/>
    </location>
</feature>
<evidence type="ECO:0000256" key="8">
    <source>
        <dbReference type="ARBA" id="ARBA00023274"/>
    </source>
</evidence>
<reference evidence="11" key="1">
    <citation type="submission" date="2023-02" db="EMBL/GenBank/DDBJ databases">
        <authorList>
            <person name="Palmer J.M."/>
        </authorList>
    </citation>
    <scope>NUCLEOTIDE SEQUENCE</scope>
    <source>
        <strain evidence="11">FW57</strain>
    </source>
</reference>
<dbReference type="GO" id="GO:0046540">
    <property type="term" value="C:U4/U6 x U5 tri-snRNP complex"/>
    <property type="evidence" value="ECO:0007669"/>
    <property type="project" value="InterPro"/>
</dbReference>
<evidence type="ECO:0000256" key="4">
    <source>
        <dbReference type="ARBA" id="ARBA00022728"/>
    </source>
</evidence>
<dbReference type="Proteomes" id="UP001197093">
    <property type="component" value="Unassembled WGS sequence"/>
</dbReference>
<evidence type="ECO:0000256" key="9">
    <source>
        <dbReference type="SAM" id="MobiDB-lite"/>
    </source>
</evidence>
<feature type="compositionally biased region" description="Basic and acidic residues" evidence="9">
    <location>
        <begin position="624"/>
        <end position="637"/>
    </location>
</feature>
<dbReference type="Gene3D" id="1.10.287.4070">
    <property type="match status" value="1"/>
</dbReference>
<keyword evidence="3" id="KW-0507">mRNA processing</keyword>
<dbReference type="FunFam" id="1.10.287.4070:FF:000003">
    <property type="entry name" value="U4/U6 small nuclear ribonucleoprotein PRP31"/>
    <property type="match status" value="1"/>
</dbReference>
<evidence type="ECO:0000256" key="1">
    <source>
        <dbReference type="ARBA" id="ARBA00004123"/>
    </source>
</evidence>
<dbReference type="PANTHER" id="PTHR13904">
    <property type="entry name" value="PRE-MRNA SPLICING FACTOR PRP31"/>
    <property type="match status" value="1"/>
</dbReference>
<evidence type="ECO:0000256" key="6">
    <source>
        <dbReference type="ARBA" id="ARBA00023187"/>
    </source>
</evidence>
<evidence type="ECO:0000313" key="12">
    <source>
        <dbReference type="Proteomes" id="UP001197093"/>
    </source>
</evidence>
<keyword evidence="7" id="KW-0539">Nucleus</keyword>